<dbReference type="Pfam" id="PF00187">
    <property type="entry name" value="Chitin_bind_1"/>
    <property type="match status" value="1"/>
</dbReference>
<keyword evidence="1 3" id="KW-0147">Chitin-binding</keyword>
<dbReference type="PANTHER" id="PTHR47849">
    <property type="entry name" value="CHITIN-BINDING LECTIN 1"/>
    <property type="match status" value="1"/>
</dbReference>
<accession>A0A6A6YBD7</accession>
<dbReference type="PANTHER" id="PTHR47849:SF8">
    <property type="entry name" value="LECTIN"/>
    <property type="match status" value="1"/>
</dbReference>
<evidence type="ECO:0000256" key="4">
    <source>
        <dbReference type="SAM" id="MobiDB-lite"/>
    </source>
</evidence>
<dbReference type="Proteomes" id="UP000504636">
    <property type="component" value="Unplaced"/>
</dbReference>
<evidence type="ECO:0000313" key="8">
    <source>
        <dbReference type="RefSeq" id="XP_033572288.1"/>
    </source>
</evidence>
<dbReference type="GeneID" id="54467623"/>
<evidence type="ECO:0000313" key="7">
    <source>
        <dbReference type="Proteomes" id="UP000504636"/>
    </source>
</evidence>
<sequence>SNTSAPSPVGGVSPNGLCGASNNGWTCQGSGFGDCCSRWGFCGTGDDFCGNTTSMQTGAGQSLSNLVPSTVVQSTGATLSAQSGSPSNTSAPSPIGGVSPNGLCGASNNGWICQGSGFGDCCSRWGFCGTGNDFCG</sequence>
<proteinExistence type="predicted"/>
<feature type="disulfide bond" evidence="3">
    <location>
        <begin position="35"/>
        <end position="49"/>
    </location>
</feature>
<feature type="region of interest" description="Disordered" evidence="4">
    <location>
        <begin position="75"/>
        <end position="94"/>
    </location>
</feature>
<gene>
    <name evidence="6 8" type="ORF">BDZ99DRAFT_541137</name>
</gene>
<keyword evidence="7" id="KW-1185">Reference proteome</keyword>
<dbReference type="RefSeq" id="XP_033572288.1">
    <property type="nucleotide sequence ID" value="XM_033726730.1"/>
</dbReference>
<dbReference type="SUPFAM" id="SSF57016">
    <property type="entry name" value="Plant lectins/antimicrobial peptides"/>
    <property type="match status" value="2"/>
</dbReference>
<dbReference type="OrthoDB" id="5985073at2759"/>
<keyword evidence="2 3" id="KW-1015">Disulfide bond</keyword>
<dbReference type="SMART" id="SM00270">
    <property type="entry name" value="ChtBD1"/>
    <property type="match status" value="2"/>
</dbReference>
<name>A0A6A6YBD7_9PEZI</name>
<evidence type="ECO:0000256" key="3">
    <source>
        <dbReference type="PROSITE-ProRule" id="PRU00261"/>
    </source>
</evidence>
<feature type="domain" description="Chitin-binding type-1" evidence="5">
    <location>
        <begin position="15"/>
        <end position="64"/>
    </location>
</feature>
<organism evidence="6">
    <name type="scientific">Mytilinidion resinicola</name>
    <dbReference type="NCBI Taxonomy" id="574789"/>
    <lineage>
        <taxon>Eukaryota</taxon>
        <taxon>Fungi</taxon>
        <taxon>Dikarya</taxon>
        <taxon>Ascomycota</taxon>
        <taxon>Pezizomycotina</taxon>
        <taxon>Dothideomycetes</taxon>
        <taxon>Pleosporomycetidae</taxon>
        <taxon>Mytilinidiales</taxon>
        <taxon>Mytilinidiaceae</taxon>
        <taxon>Mytilinidion</taxon>
    </lineage>
</organism>
<comment type="caution">
    <text evidence="3">Lacks conserved residue(s) required for the propagation of feature annotation.</text>
</comment>
<reference evidence="8" key="3">
    <citation type="submission" date="2025-04" db="UniProtKB">
        <authorList>
            <consortium name="RefSeq"/>
        </authorList>
    </citation>
    <scope>IDENTIFICATION</scope>
    <source>
        <strain evidence="8">CBS 304.34</strain>
    </source>
</reference>
<evidence type="ECO:0000256" key="1">
    <source>
        <dbReference type="ARBA" id="ARBA00022669"/>
    </source>
</evidence>
<evidence type="ECO:0000256" key="2">
    <source>
        <dbReference type="ARBA" id="ARBA00023157"/>
    </source>
</evidence>
<reference evidence="6 8" key="1">
    <citation type="journal article" date="2020" name="Stud. Mycol.">
        <title>101 Dothideomycetes genomes: a test case for predicting lifestyles and emergence of pathogens.</title>
        <authorList>
            <person name="Haridas S."/>
            <person name="Albert R."/>
            <person name="Binder M."/>
            <person name="Bloem J."/>
            <person name="Labutti K."/>
            <person name="Salamov A."/>
            <person name="Andreopoulos B."/>
            <person name="Baker S."/>
            <person name="Barry K."/>
            <person name="Bills G."/>
            <person name="Bluhm B."/>
            <person name="Cannon C."/>
            <person name="Castanera R."/>
            <person name="Culley D."/>
            <person name="Daum C."/>
            <person name="Ezra D."/>
            <person name="Gonzalez J."/>
            <person name="Henrissat B."/>
            <person name="Kuo A."/>
            <person name="Liang C."/>
            <person name="Lipzen A."/>
            <person name="Lutzoni F."/>
            <person name="Magnuson J."/>
            <person name="Mondo S."/>
            <person name="Nolan M."/>
            <person name="Ohm R."/>
            <person name="Pangilinan J."/>
            <person name="Park H.-J."/>
            <person name="Ramirez L."/>
            <person name="Alfaro M."/>
            <person name="Sun H."/>
            <person name="Tritt A."/>
            <person name="Yoshinaga Y."/>
            <person name="Zwiers L.-H."/>
            <person name="Turgeon B."/>
            <person name="Goodwin S."/>
            <person name="Spatafora J."/>
            <person name="Crous P."/>
            <person name="Grigoriev I."/>
        </authorList>
    </citation>
    <scope>NUCLEOTIDE SEQUENCE</scope>
    <source>
        <strain evidence="6 8">CBS 304.34</strain>
    </source>
</reference>
<protein>
    <recommendedName>
        <fullName evidence="5">Chitin-binding type-1 domain-containing protein</fullName>
    </recommendedName>
</protein>
<evidence type="ECO:0000259" key="5">
    <source>
        <dbReference type="PROSITE" id="PS50941"/>
    </source>
</evidence>
<dbReference type="InterPro" id="IPR036861">
    <property type="entry name" value="Endochitinase-like_sf"/>
</dbReference>
<dbReference type="EMBL" id="MU003710">
    <property type="protein sequence ID" value="KAF2805324.1"/>
    <property type="molecule type" value="Genomic_DNA"/>
</dbReference>
<dbReference type="GO" id="GO:0008061">
    <property type="term" value="F:chitin binding"/>
    <property type="evidence" value="ECO:0007669"/>
    <property type="project" value="UniProtKB-UniRule"/>
</dbReference>
<feature type="non-terminal residue" evidence="6">
    <location>
        <position position="1"/>
    </location>
</feature>
<feature type="compositionally biased region" description="Polar residues" evidence="4">
    <location>
        <begin position="75"/>
        <end position="92"/>
    </location>
</feature>
<evidence type="ECO:0000313" key="6">
    <source>
        <dbReference type="EMBL" id="KAF2805324.1"/>
    </source>
</evidence>
<dbReference type="PROSITE" id="PS50941">
    <property type="entry name" value="CHIT_BIND_I_2"/>
    <property type="match status" value="1"/>
</dbReference>
<dbReference type="InterPro" id="IPR001002">
    <property type="entry name" value="Chitin-bd_1"/>
</dbReference>
<feature type="non-terminal residue" evidence="6">
    <location>
        <position position="136"/>
    </location>
</feature>
<reference evidence="8" key="2">
    <citation type="submission" date="2020-04" db="EMBL/GenBank/DDBJ databases">
        <authorList>
            <consortium name="NCBI Genome Project"/>
        </authorList>
    </citation>
    <scope>NUCLEOTIDE SEQUENCE</scope>
    <source>
        <strain evidence="8">CBS 304.34</strain>
    </source>
</reference>
<dbReference type="AlphaFoldDB" id="A0A6A6YBD7"/>
<dbReference type="Gene3D" id="3.30.60.10">
    <property type="entry name" value="Endochitinase-like"/>
    <property type="match status" value="2"/>
</dbReference>